<sequence length="93" mass="10406">MSHHKLETLGFVSLVASETFVLHPNFEHQKFNWVGLLIGSIAFAILLGTVADLIYNKILPEKDSGGVFLRSSLLYALYIIMFGIAFLAGRFIY</sequence>
<keyword evidence="1" id="KW-0812">Transmembrane</keyword>
<gene>
    <name evidence="2" type="ORF">HGR00_06785</name>
</gene>
<dbReference type="Proteomes" id="UP000575469">
    <property type="component" value="Unassembled WGS sequence"/>
</dbReference>
<evidence type="ECO:0000313" key="2">
    <source>
        <dbReference type="EMBL" id="NMV37609.1"/>
    </source>
</evidence>
<evidence type="ECO:0000256" key="1">
    <source>
        <dbReference type="SAM" id="Phobius"/>
    </source>
</evidence>
<evidence type="ECO:0000313" key="3">
    <source>
        <dbReference type="Proteomes" id="UP000575469"/>
    </source>
</evidence>
<dbReference type="EMBL" id="JABBZM010000004">
    <property type="protein sequence ID" value="NMV37609.1"/>
    <property type="molecule type" value="Genomic_DNA"/>
</dbReference>
<keyword evidence="1" id="KW-1133">Transmembrane helix</keyword>
<reference evidence="2 3" key="1">
    <citation type="submission" date="2020-04" db="EMBL/GenBank/DDBJ databases">
        <title>Ralstonia insidiosa genome sequencing and assembly.</title>
        <authorList>
            <person name="Martins R.C.R."/>
            <person name="Perdigao-Neto L.V."/>
            <person name="Levin A.S.S."/>
            <person name="Costa S.F."/>
        </authorList>
    </citation>
    <scope>NUCLEOTIDE SEQUENCE [LARGE SCALE GENOMIC DNA]</scope>
    <source>
        <strain evidence="2 3">5047</strain>
    </source>
</reference>
<feature type="transmembrane region" description="Helical" evidence="1">
    <location>
        <begin position="33"/>
        <end position="55"/>
    </location>
</feature>
<name>A0A848NW95_9RALS</name>
<protein>
    <submittedName>
        <fullName evidence="2">Uncharacterized protein</fullName>
    </submittedName>
</protein>
<comment type="caution">
    <text evidence="2">The sequence shown here is derived from an EMBL/GenBank/DDBJ whole genome shotgun (WGS) entry which is preliminary data.</text>
</comment>
<feature type="transmembrane region" description="Helical" evidence="1">
    <location>
        <begin position="67"/>
        <end position="92"/>
    </location>
</feature>
<dbReference type="AlphaFoldDB" id="A0A848NW95"/>
<proteinExistence type="predicted"/>
<keyword evidence="1" id="KW-0472">Membrane</keyword>
<dbReference type="RefSeq" id="WP_169339636.1">
    <property type="nucleotide sequence ID" value="NZ_JABBZM010000004.1"/>
</dbReference>
<accession>A0A848NW95</accession>
<organism evidence="2 3">
    <name type="scientific">Ralstonia insidiosa</name>
    <dbReference type="NCBI Taxonomy" id="190721"/>
    <lineage>
        <taxon>Bacteria</taxon>
        <taxon>Pseudomonadati</taxon>
        <taxon>Pseudomonadota</taxon>
        <taxon>Betaproteobacteria</taxon>
        <taxon>Burkholderiales</taxon>
        <taxon>Burkholderiaceae</taxon>
        <taxon>Ralstonia</taxon>
    </lineage>
</organism>